<dbReference type="Gene3D" id="3.40.50.1110">
    <property type="entry name" value="SGNH hydrolase"/>
    <property type="match status" value="1"/>
</dbReference>
<proteinExistence type="predicted"/>
<name>A0A212ITP0_9FIRM</name>
<protein>
    <recommendedName>
        <fullName evidence="1">SGNH hydrolase-type esterase domain-containing protein</fullName>
    </recommendedName>
</protein>
<dbReference type="EMBL" id="FLUN01000001">
    <property type="protein sequence ID" value="SBV90580.1"/>
    <property type="molecule type" value="Genomic_DNA"/>
</dbReference>
<feature type="domain" description="SGNH hydrolase-type esterase" evidence="1">
    <location>
        <begin position="8"/>
        <end position="219"/>
    </location>
</feature>
<dbReference type="InterPro" id="IPR013830">
    <property type="entry name" value="SGNH_hydro"/>
</dbReference>
<dbReference type="AlphaFoldDB" id="A0A212ITP0"/>
<dbReference type="GO" id="GO:0004622">
    <property type="term" value="F:phosphatidylcholine lysophospholipase activity"/>
    <property type="evidence" value="ECO:0007669"/>
    <property type="project" value="TreeGrafter"/>
</dbReference>
<accession>A0A212ITP0</accession>
<sequence length="240" mass="27014">MKDILYLALGDSIATGTLHNFARVTSYTGYLNHTLRKRGYRTRMVSLAQDGDTTHELLYKLGQTWFQSWVRRADLITLSIGGNNLMRAASIPGFTSVCVPKAEAGVCAFCSDWEKIIEQLRALNPDCALITMTVYNPYNHTQNLGSGYRADCGLRELTERHLSKINGVIESQCRGRYRVADIHTLFDRFSHGEMGRVASLYSSGLYILRNPHPTSYGHWLISRAHADVIEEQLGRELATL</sequence>
<organism evidence="2">
    <name type="scientific">uncultured Eubacteriales bacterium</name>
    <dbReference type="NCBI Taxonomy" id="172733"/>
    <lineage>
        <taxon>Bacteria</taxon>
        <taxon>Bacillati</taxon>
        <taxon>Bacillota</taxon>
        <taxon>Clostridia</taxon>
        <taxon>Eubacteriales</taxon>
        <taxon>environmental samples</taxon>
    </lineage>
</organism>
<evidence type="ECO:0000259" key="1">
    <source>
        <dbReference type="Pfam" id="PF13472"/>
    </source>
</evidence>
<evidence type="ECO:0000313" key="2">
    <source>
        <dbReference type="EMBL" id="SBV90580.1"/>
    </source>
</evidence>
<dbReference type="InterPro" id="IPR051532">
    <property type="entry name" value="Ester_Hydrolysis_Enzymes"/>
</dbReference>
<dbReference type="SUPFAM" id="SSF52266">
    <property type="entry name" value="SGNH hydrolase"/>
    <property type="match status" value="1"/>
</dbReference>
<gene>
    <name evidence="2" type="ORF">KL86CLO1_10003</name>
</gene>
<dbReference type="PANTHER" id="PTHR30383:SF5">
    <property type="entry name" value="SGNH HYDROLASE-TYPE ESTERASE DOMAIN-CONTAINING PROTEIN"/>
    <property type="match status" value="1"/>
</dbReference>
<dbReference type="InterPro" id="IPR036514">
    <property type="entry name" value="SGNH_hydro_sf"/>
</dbReference>
<dbReference type="PANTHER" id="PTHR30383">
    <property type="entry name" value="THIOESTERASE 1/PROTEASE 1/LYSOPHOSPHOLIPASE L1"/>
    <property type="match status" value="1"/>
</dbReference>
<reference evidence="2" key="1">
    <citation type="submission" date="2016-04" db="EMBL/GenBank/DDBJ databases">
        <authorList>
            <person name="Evans L.H."/>
            <person name="Alamgir A."/>
            <person name="Owens N."/>
            <person name="Weber N.D."/>
            <person name="Virtaneva K."/>
            <person name="Barbian K."/>
            <person name="Babar A."/>
            <person name="Rosenke K."/>
        </authorList>
    </citation>
    <scope>NUCLEOTIDE SEQUENCE</scope>
    <source>
        <strain evidence="2">86</strain>
    </source>
</reference>
<dbReference type="Pfam" id="PF13472">
    <property type="entry name" value="Lipase_GDSL_2"/>
    <property type="match status" value="1"/>
</dbReference>